<proteinExistence type="predicted"/>
<comment type="caution">
    <text evidence="2">The sequence shown here is derived from an EMBL/GenBank/DDBJ whole genome shotgun (WGS) entry which is preliminary data.</text>
</comment>
<feature type="compositionally biased region" description="Polar residues" evidence="1">
    <location>
        <begin position="125"/>
        <end position="134"/>
    </location>
</feature>
<dbReference type="Proteomes" id="UP001367508">
    <property type="component" value="Unassembled WGS sequence"/>
</dbReference>
<reference evidence="2 3" key="1">
    <citation type="submission" date="2024-01" db="EMBL/GenBank/DDBJ databases">
        <title>The genomes of 5 underutilized Papilionoideae crops provide insights into root nodulation and disease resistanc.</title>
        <authorList>
            <person name="Jiang F."/>
        </authorList>
    </citation>
    <scope>NUCLEOTIDE SEQUENCE [LARGE SCALE GENOMIC DNA]</scope>
    <source>
        <strain evidence="2">LVBAO_FW01</strain>
        <tissue evidence="2">Leaves</tissue>
    </source>
</reference>
<name>A0AAN9QIJ2_CANGL</name>
<dbReference type="AlphaFoldDB" id="A0AAN9QIJ2"/>
<sequence length="144" mass="15891">MIHTAGTSYTANSLDRFLTEGLGEEEEEKEEEGTLVDGLHFATPKSTLSIETVDLEETGNSQKQGLAIAVPNEKSWWKEREATSATSETIQTDKRVSLRAADAKARGDKGFRLHAFFAKHALSSPPISQTTLSVPTKPPKRHRR</sequence>
<feature type="region of interest" description="Disordered" evidence="1">
    <location>
        <begin position="124"/>
        <end position="144"/>
    </location>
</feature>
<evidence type="ECO:0000256" key="1">
    <source>
        <dbReference type="SAM" id="MobiDB-lite"/>
    </source>
</evidence>
<feature type="compositionally biased region" description="Acidic residues" evidence="1">
    <location>
        <begin position="22"/>
        <end position="34"/>
    </location>
</feature>
<feature type="compositionally biased region" description="Polar residues" evidence="1">
    <location>
        <begin position="1"/>
        <end position="13"/>
    </location>
</feature>
<dbReference type="EMBL" id="JAYMYQ010000004">
    <property type="protein sequence ID" value="KAK7336694.1"/>
    <property type="molecule type" value="Genomic_DNA"/>
</dbReference>
<evidence type="ECO:0000313" key="3">
    <source>
        <dbReference type="Proteomes" id="UP001367508"/>
    </source>
</evidence>
<organism evidence="2 3">
    <name type="scientific">Canavalia gladiata</name>
    <name type="common">Sword bean</name>
    <name type="synonym">Dolichos gladiatus</name>
    <dbReference type="NCBI Taxonomy" id="3824"/>
    <lineage>
        <taxon>Eukaryota</taxon>
        <taxon>Viridiplantae</taxon>
        <taxon>Streptophyta</taxon>
        <taxon>Embryophyta</taxon>
        <taxon>Tracheophyta</taxon>
        <taxon>Spermatophyta</taxon>
        <taxon>Magnoliopsida</taxon>
        <taxon>eudicotyledons</taxon>
        <taxon>Gunneridae</taxon>
        <taxon>Pentapetalae</taxon>
        <taxon>rosids</taxon>
        <taxon>fabids</taxon>
        <taxon>Fabales</taxon>
        <taxon>Fabaceae</taxon>
        <taxon>Papilionoideae</taxon>
        <taxon>50 kb inversion clade</taxon>
        <taxon>NPAAA clade</taxon>
        <taxon>indigoferoid/millettioid clade</taxon>
        <taxon>Phaseoleae</taxon>
        <taxon>Canavalia</taxon>
    </lineage>
</organism>
<evidence type="ECO:0000313" key="2">
    <source>
        <dbReference type="EMBL" id="KAK7336694.1"/>
    </source>
</evidence>
<gene>
    <name evidence="2" type="ORF">VNO77_17240</name>
</gene>
<keyword evidence="3" id="KW-1185">Reference proteome</keyword>
<feature type="region of interest" description="Disordered" evidence="1">
    <location>
        <begin position="1"/>
        <end position="35"/>
    </location>
</feature>
<protein>
    <submittedName>
        <fullName evidence="2">Uncharacterized protein</fullName>
    </submittedName>
</protein>
<accession>A0AAN9QIJ2</accession>